<dbReference type="EMBL" id="PKMF04000058">
    <property type="protein sequence ID" value="KAK7854089.1"/>
    <property type="molecule type" value="Genomic_DNA"/>
</dbReference>
<accession>A0AAW0LTJ2</accession>
<proteinExistence type="predicted"/>
<dbReference type="AlphaFoldDB" id="A0AAW0LTJ2"/>
<name>A0AAW0LTJ2_QUESU</name>
<gene>
    <name evidence="1" type="ORF">CFP56_033439</name>
</gene>
<sequence length="137" mass="15705">MEIQLATASINNEDQNTQNDEMVIEIIEMVERPEIQSSKQCCIYKVPHYLRKKWNEEVFTPQVISIGLCYAETIDLTSDRLVKMILVDASFILELFFKHSSESMTKNPLVGEPRAGAVMLDSFHSLLLRLIILTKES</sequence>
<dbReference type="PANTHER" id="PTHR31170:SF25">
    <property type="entry name" value="BNAA09G04570D PROTEIN"/>
    <property type="match status" value="1"/>
</dbReference>
<dbReference type="Pfam" id="PF03140">
    <property type="entry name" value="DUF247"/>
    <property type="match status" value="1"/>
</dbReference>
<evidence type="ECO:0000313" key="2">
    <source>
        <dbReference type="Proteomes" id="UP000237347"/>
    </source>
</evidence>
<dbReference type="Proteomes" id="UP000237347">
    <property type="component" value="Unassembled WGS sequence"/>
</dbReference>
<protein>
    <submittedName>
        <fullName evidence="1">Uncharacterized protein</fullName>
    </submittedName>
</protein>
<comment type="caution">
    <text evidence="1">The sequence shown here is derived from an EMBL/GenBank/DDBJ whole genome shotgun (WGS) entry which is preliminary data.</text>
</comment>
<evidence type="ECO:0000313" key="1">
    <source>
        <dbReference type="EMBL" id="KAK7854089.1"/>
    </source>
</evidence>
<dbReference type="PANTHER" id="PTHR31170">
    <property type="entry name" value="BNAC04G53230D PROTEIN"/>
    <property type="match status" value="1"/>
</dbReference>
<dbReference type="InterPro" id="IPR004158">
    <property type="entry name" value="DUF247_pln"/>
</dbReference>
<reference evidence="1 2" key="1">
    <citation type="journal article" date="2018" name="Sci. Data">
        <title>The draft genome sequence of cork oak.</title>
        <authorList>
            <person name="Ramos A.M."/>
            <person name="Usie A."/>
            <person name="Barbosa P."/>
            <person name="Barros P.M."/>
            <person name="Capote T."/>
            <person name="Chaves I."/>
            <person name="Simoes F."/>
            <person name="Abreu I."/>
            <person name="Carrasquinho I."/>
            <person name="Faro C."/>
            <person name="Guimaraes J.B."/>
            <person name="Mendonca D."/>
            <person name="Nobrega F."/>
            <person name="Rodrigues L."/>
            <person name="Saibo N.J.M."/>
            <person name="Varela M.C."/>
            <person name="Egas C."/>
            <person name="Matos J."/>
            <person name="Miguel C.M."/>
            <person name="Oliveira M.M."/>
            <person name="Ricardo C.P."/>
            <person name="Goncalves S."/>
        </authorList>
    </citation>
    <scope>NUCLEOTIDE SEQUENCE [LARGE SCALE GENOMIC DNA]</scope>
    <source>
        <strain evidence="2">cv. HL8</strain>
    </source>
</reference>
<organism evidence="1 2">
    <name type="scientific">Quercus suber</name>
    <name type="common">Cork oak</name>
    <dbReference type="NCBI Taxonomy" id="58331"/>
    <lineage>
        <taxon>Eukaryota</taxon>
        <taxon>Viridiplantae</taxon>
        <taxon>Streptophyta</taxon>
        <taxon>Embryophyta</taxon>
        <taxon>Tracheophyta</taxon>
        <taxon>Spermatophyta</taxon>
        <taxon>Magnoliopsida</taxon>
        <taxon>eudicotyledons</taxon>
        <taxon>Gunneridae</taxon>
        <taxon>Pentapetalae</taxon>
        <taxon>rosids</taxon>
        <taxon>fabids</taxon>
        <taxon>Fagales</taxon>
        <taxon>Fagaceae</taxon>
        <taxon>Quercus</taxon>
    </lineage>
</organism>
<keyword evidence="2" id="KW-1185">Reference proteome</keyword>